<dbReference type="Gene3D" id="3.10.450.710">
    <property type="entry name" value="Tgt2/MlaC"/>
    <property type="match status" value="1"/>
</dbReference>
<evidence type="ECO:0000313" key="2">
    <source>
        <dbReference type="EMBL" id="AVD70131.1"/>
    </source>
</evidence>
<dbReference type="EMBL" id="CP021255">
    <property type="protein sequence ID" value="AVD70131.1"/>
    <property type="molecule type" value="Genomic_DNA"/>
</dbReference>
<dbReference type="PANTHER" id="PTHR36573:SF1">
    <property type="entry name" value="INTERMEMBRANE PHOSPHOLIPID TRANSPORT SYSTEM BINDING PROTEIN MLAC"/>
    <property type="match status" value="1"/>
</dbReference>
<reference evidence="2 3" key="1">
    <citation type="journal article" date="2018" name="MBio">
        <title>Insights into the evolution of host association through the isolation and characterization of a novel human periodontal pathobiont, Desulfobulbus oralis.</title>
        <authorList>
            <person name="Cross K.L."/>
            <person name="Chirania P."/>
            <person name="Xiong W."/>
            <person name="Beall C.J."/>
            <person name="Elkins J.G."/>
            <person name="Giannone R.J."/>
            <person name="Griffen A.L."/>
            <person name="Guss A.M."/>
            <person name="Hettich R.L."/>
            <person name="Joshi S.S."/>
            <person name="Mokrzan E.M."/>
            <person name="Martin R.K."/>
            <person name="Zhulin I.B."/>
            <person name="Leys E.J."/>
            <person name="Podar M."/>
        </authorList>
    </citation>
    <scope>NUCLEOTIDE SEQUENCE [LARGE SCALE GENOMIC DNA]</scope>
    <source>
        <strain evidence="2 3">ORNL</strain>
    </source>
</reference>
<sequence>MRTFKNMYLILAAFLFALMLRNPVMAAGPDPVEQVKPVIGKITAMLTTDAYKKQSREEQFRSFLALASERFDFDEMSKRVLGPQWNSLTAEQKNLFKDRFSQLLGYTYMDKIDTYNGEAIVYGEPRFKGADRAVVPTSIRFQNGSSVAISYIMQLKGSEWTAYDIVAENISLVRNYTEQLRSVLQKSGFDGLIRQLNEKIGELKTARTAKK</sequence>
<keyword evidence="1" id="KW-0732">Signal</keyword>
<dbReference type="InterPro" id="IPR008869">
    <property type="entry name" value="MlaC/ttg2D"/>
</dbReference>
<evidence type="ECO:0008006" key="4">
    <source>
        <dbReference type="Google" id="ProtNLM"/>
    </source>
</evidence>
<dbReference type="OrthoDB" id="9798905at2"/>
<dbReference type="PANTHER" id="PTHR36573">
    <property type="entry name" value="INTERMEMBRANE PHOSPHOLIPID TRANSPORT SYSTEM BINDING PROTEIN MLAC"/>
    <property type="match status" value="1"/>
</dbReference>
<feature type="signal peptide" evidence="1">
    <location>
        <begin position="1"/>
        <end position="26"/>
    </location>
</feature>
<organism evidence="2 3">
    <name type="scientific">Desulfobulbus oralis</name>
    <dbReference type="NCBI Taxonomy" id="1986146"/>
    <lineage>
        <taxon>Bacteria</taxon>
        <taxon>Pseudomonadati</taxon>
        <taxon>Thermodesulfobacteriota</taxon>
        <taxon>Desulfobulbia</taxon>
        <taxon>Desulfobulbales</taxon>
        <taxon>Desulfobulbaceae</taxon>
        <taxon>Desulfobulbus</taxon>
    </lineage>
</organism>
<dbReference type="InterPro" id="IPR042245">
    <property type="entry name" value="Tgt2/MlaC_sf"/>
</dbReference>
<feature type="chain" id="PRO_5014940911" description="Toluene tolerance protein" evidence="1">
    <location>
        <begin position="27"/>
        <end position="211"/>
    </location>
</feature>
<dbReference type="Proteomes" id="UP000239867">
    <property type="component" value="Chromosome"/>
</dbReference>
<evidence type="ECO:0000256" key="1">
    <source>
        <dbReference type="SAM" id="SignalP"/>
    </source>
</evidence>
<evidence type="ECO:0000313" key="3">
    <source>
        <dbReference type="Proteomes" id="UP000239867"/>
    </source>
</evidence>
<accession>A0A2L1GKC7</accession>
<name>A0A2L1GKC7_9BACT</name>
<dbReference type="RefSeq" id="WP_104935456.1">
    <property type="nucleotide sequence ID" value="NZ_CP021255.1"/>
</dbReference>
<protein>
    <recommendedName>
        <fullName evidence="4">Toluene tolerance protein</fullName>
    </recommendedName>
</protein>
<gene>
    <name evidence="2" type="ORF">CAY53_00390</name>
</gene>
<dbReference type="PIRSF" id="PIRSF004649">
    <property type="entry name" value="MlaC"/>
    <property type="match status" value="1"/>
</dbReference>
<dbReference type="KEGG" id="deo:CAY53_00390"/>
<keyword evidence="3" id="KW-1185">Reference proteome</keyword>
<dbReference type="AlphaFoldDB" id="A0A2L1GKC7"/>
<proteinExistence type="predicted"/>
<dbReference type="Pfam" id="PF05494">
    <property type="entry name" value="MlaC"/>
    <property type="match status" value="1"/>
</dbReference>